<proteinExistence type="predicted"/>
<dbReference type="AlphaFoldDB" id="A0A3M7SSB9"/>
<protein>
    <submittedName>
        <fullName evidence="1">Uncharacterized protein</fullName>
    </submittedName>
</protein>
<reference evidence="1 2" key="1">
    <citation type="journal article" date="2018" name="Sci. Rep.">
        <title>Genomic signatures of local adaptation to the degree of environmental predictability in rotifers.</title>
        <authorList>
            <person name="Franch-Gras L."/>
            <person name="Hahn C."/>
            <person name="Garcia-Roger E.M."/>
            <person name="Carmona M.J."/>
            <person name="Serra M."/>
            <person name="Gomez A."/>
        </authorList>
    </citation>
    <scope>NUCLEOTIDE SEQUENCE [LARGE SCALE GENOMIC DNA]</scope>
    <source>
        <strain evidence="1">HYR1</strain>
    </source>
</reference>
<name>A0A3M7SSB9_BRAPC</name>
<gene>
    <name evidence="1" type="ORF">BpHYR1_013979</name>
</gene>
<dbReference type="Proteomes" id="UP000276133">
    <property type="component" value="Unassembled WGS sequence"/>
</dbReference>
<organism evidence="1 2">
    <name type="scientific">Brachionus plicatilis</name>
    <name type="common">Marine rotifer</name>
    <name type="synonym">Brachionus muelleri</name>
    <dbReference type="NCBI Taxonomy" id="10195"/>
    <lineage>
        <taxon>Eukaryota</taxon>
        <taxon>Metazoa</taxon>
        <taxon>Spiralia</taxon>
        <taxon>Gnathifera</taxon>
        <taxon>Rotifera</taxon>
        <taxon>Eurotatoria</taxon>
        <taxon>Monogononta</taxon>
        <taxon>Pseudotrocha</taxon>
        <taxon>Ploima</taxon>
        <taxon>Brachionidae</taxon>
        <taxon>Brachionus</taxon>
    </lineage>
</organism>
<evidence type="ECO:0000313" key="2">
    <source>
        <dbReference type="Proteomes" id="UP000276133"/>
    </source>
</evidence>
<comment type="caution">
    <text evidence="1">The sequence shown here is derived from an EMBL/GenBank/DDBJ whole genome shotgun (WGS) entry which is preliminary data.</text>
</comment>
<keyword evidence="2" id="KW-1185">Reference proteome</keyword>
<dbReference type="EMBL" id="REGN01000830">
    <property type="protein sequence ID" value="RNA38724.1"/>
    <property type="molecule type" value="Genomic_DNA"/>
</dbReference>
<accession>A0A3M7SSB9</accession>
<evidence type="ECO:0000313" key="1">
    <source>
        <dbReference type="EMBL" id="RNA38724.1"/>
    </source>
</evidence>
<sequence>MIRMFSLDANNGYEGIHFLLLKNRHPFDQDSNKKICFYFSNVKQVGQEKTKKHFFIFVKKN</sequence>